<comment type="caution">
    <text evidence="3">The sequence shown here is derived from an EMBL/GenBank/DDBJ whole genome shotgun (WGS) entry which is preliminary data.</text>
</comment>
<organism evidence="3 4">
    <name type="scientific">Limosilactobacillus reuteri</name>
    <name type="common">Lactobacillus reuteri</name>
    <dbReference type="NCBI Taxonomy" id="1598"/>
    <lineage>
        <taxon>Bacteria</taxon>
        <taxon>Bacillati</taxon>
        <taxon>Bacillota</taxon>
        <taxon>Bacilli</taxon>
        <taxon>Lactobacillales</taxon>
        <taxon>Lactobacillaceae</taxon>
        <taxon>Limosilactobacillus</taxon>
    </lineage>
</organism>
<evidence type="ECO:0000256" key="1">
    <source>
        <dbReference type="SAM" id="MobiDB-lite"/>
    </source>
</evidence>
<dbReference type="EMBL" id="JAJGWB010000079">
    <property type="protein sequence ID" value="MCC4476975.1"/>
    <property type="molecule type" value="Genomic_DNA"/>
</dbReference>
<dbReference type="Proteomes" id="UP000587270">
    <property type="component" value="Unassembled WGS sequence"/>
</dbReference>
<dbReference type="EMBL" id="JABAFN010000054">
    <property type="protein sequence ID" value="NME22966.1"/>
    <property type="molecule type" value="Genomic_DNA"/>
</dbReference>
<evidence type="ECO:0000313" key="2">
    <source>
        <dbReference type="EMBL" id="MCC4476975.1"/>
    </source>
</evidence>
<proteinExistence type="predicted"/>
<evidence type="ECO:0000313" key="4">
    <source>
        <dbReference type="Proteomes" id="UP000587270"/>
    </source>
</evidence>
<dbReference type="AlphaFoldDB" id="A0AAW9ZIJ9"/>
<sequence length="105" mass="12417">MTNNQKESWNVGNYKINVLPDDEFQQLLKNQRQLQQIIESMPLPTDPNVDLVKKIHSQLPITNWAWELTKQREHEEKLKKQKQRIAQQSLNYPTNLKKPDNGLSL</sequence>
<evidence type="ECO:0000313" key="3">
    <source>
        <dbReference type="EMBL" id="NME22966.1"/>
    </source>
</evidence>
<dbReference type="Proteomes" id="UP001198026">
    <property type="component" value="Unassembled WGS sequence"/>
</dbReference>
<feature type="compositionally biased region" description="Polar residues" evidence="1">
    <location>
        <begin position="84"/>
        <end position="94"/>
    </location>
</feature>
<dbReference type="RefSeq" id="WP_085719898.1">
    <property type="nucleotide sequence ID" value="NZ_CP065331.1"/>
</dbReference>
<protein>
    <submittedName>
        <fullName evidence="3">Uncharacterized protein</fullName>
    </submittedName>
</protein>
<reference evidence="2" key="2">
    <citation type="submission" date="2021-10" db="EMBL/GenBank/DDBJ databases">
        <title>Evolutionary history and lifestyle of the vertebrate symbiont Limosilactobacillus reuteri.</title>
        <authorList>
            <person name="Zheng J."/>
            <person name="Li F."/>
            <person name="Gaenzle M."/>
            <person name="Walter J."/>
        </authorList>
    </citation>
    <scope>NUCLEOTIDE SEQUENCE</scope>
    <source>
        <strain evidence="2">GQ_1_3_1</strain>
    </source>
</reference>
<accession>A0AAW9ZIJ9</accession>
<gene>
    <name evidence="3" type="ORF">HF865_09820</name>
    <name evidence="2" type="ORF">LMB76_01815</name>
</gene>
<reference evidence="3 4" key="1">
    <citation type="submission" date="2020-04" db="EMBL/GenBank/DDBJ databases">
        <authorList>
            <person name="Hitch T.C.A."/>
            <person name="Wylensek D."/>
            <person name="Clavel T."/>
        </authorList>
    </citation>
    <scope>NUCLEOTIDE SEQUENCE [LARGE SCALE GENOMIC DNA]</scope>
    <source>
        <strain evidence="3 4">WCA-386-APC-4I</strain>
    </source>
</reference>
<feature type="region of interest" description="Disordered" evidence="1">
    <location>
        <begin position="75"/>
        <end position="105"/>
    </location>
</feature>
<name>A0AAW9ZIJ9_LIMRT</name>